<dbReference type="GO" id="GO:0004312">
    <property type="term" value="F:fatty acid synthase activity"/>
    <property type="evidence" value="ECO:0007669"/>
    <property type="project" value="TreeGrafter"/>
</dbReference>
<dbReference type="Gene3D" id="3.90.180.10">
    <property type="entry name" value="Medium-chain alcohol dehydrogenases, catalytic domain"/>
    <property type="match status" value="1"/>
</dbReference>
<feature type="domain" description="PKS/mFAS DH" evidence="7">
    <location>
        <begin position="91"/>
        <end position="402"/>
    </location>
</feature>
<proteinExistence type="predicted"/>
<feature type="active site" description="Proton acceptor; for dehydratase activity" evidence="5">
    <location>
        <position position="123"/>
    </location>
</feature>
<feature type="region of interest" description="C-terminal hotdog fold" evidence="5">
    <location>
        <begin position="256"/>
        <end position="402"/>
    </location>
</feature>
<reference evidence="8" key="1">
    <citation type="journal article" date="2001" name="Shenyang Yao Ke Da Xue Xue Bao">
        <title>Sceening of the gene cluster for milbemycin biosynthesis from Streptomyces griseochromogenes.</title>
        <authorList>
            <person name="Yan H."/>
            <person name="Ikeda H."/>
            <person name="Omura S."/>
        </authorList>
    </citation>
    <scope>NUCLEOTIDE SEQUENCE</scope>
    <source>
        <strain evidence="8">YH311</strain>
    </source>
</reference>
<protein>
    <submittedName>
        <fullName evidence="8">Polyketide synthase module 2</fullName>
    </submittedName>
</protein>
<dbReference type="Pfam" id="PF13602">
    <property type="entry name" value="ADH_zinc_N_2"/>
    <property type="match status" value="1"/>
</dbReference>
<evidence type="ECO:0000256" key="1">
    <source>
        <dbReference type="ARBA" id="ARBA00022450"/>
    </source>
</evidence>
<keyword evidence="1" id="KW-0596">Phosphopantetheine</keyword>
<keyword evidence="3" id="KW-0808">Transferase</keyword>
<dbReference type="InterPro" id="IPR036291">
    <property type="entry name" value="NAD(P)-bd_dom_sf"/>
</dbReference>
<dbReference type="EMBL" id="AY396043">
    <property type="protein sequence ID" value="AAR15335.1"/>
    <property type="molecule type" value="Genomic_DNA"/>
</dbReference>
<dbReference type="Pfam" id="PF22953">
    <property type="entry name" value="SpnB_Rossmann"/>
    <property type="match status" value="1"/>
</dbReference>
<dbReference type="Gene3D" id="3.40.50.720">
    <property type="entry name" value="NAD(P)-binding Rossmann-like Domain"/>
    <property type="match status" value="1"/>
</dbReference>
<dbReference type="InterPro" id="IPR049552">
    <property type="entry name" value="PKS_DH_N"/>
</dbReference>
<dbReference type="InterPro" id="IPR049900">
    <property type="entry name" value="PKS_mFAS_DH"/>
</dbReference>
<dbReference type="FunFam" id="3.40.50.720:FF:000209">
    <property type="entry name" value="Polyketide synthase Pks12"/>
    <property type="match status" value="1"/>
</dbReference>
<dbReference type="Gene3D" id="3.10.129.110">
    <property type="entry name" value="Polyketide synthase dehydratase"/>
    <property type="match status" value="1"/>
</dbReference>
<dbReference type="InterPro" id="IPR049551">
    <property type="entry name" value="PKS_DH_C"/>
</dbReference>
<dbReference type="Gene3D" id="3.30.70.3290">
    <property type="match status" value="1"/>
</dbReference>
<evidence type="ECO:0000256" key="5">
    <source>
        <dbReference type="PROSITE-ProRule" id="PRU01363"/>
    </source>
</evidence>
<dbReference type="Gene3D" id="3.40.50.11460">
    <property type="match status" value="1"/>
</dbReference>
<dbReference type="SUPFAM" id="SSF51735">
    <property type="entry name" value="NAD(P)-binding Rossmann-fold domains"/>
    <property type="match status" value="2"/>
</dbReference>
<dbReference type="InterPro" id="IPR002364">
    <property type="entry name" value="Quin_OxRdtase/zeta-crystal_CS"/>
</dbReference>
<dbReference type="InterPro" id="IPR050091">
    <property type="entry name" value="PKS_NRPS_Biosynth_Enz"/>
</dbReference>
<dbReference type="PROSITE" id="PS01162">
    <property type="entry name" value="QOR_ZETA_CRYSTAL"/>
    <property type="match status" value="1"/>
</dbReference>
<keyword evidence="2" id="KW-0597">Phosphoprotein</keyword>
<dbReference type="Pfam" id="PF08240">
    <property type="entry name" value="ADH_N"/>
    <property type="match status" value="1"/>
</dbReference>
<evidence type="ECO:0000256" key="4">
    <source>
        <dbReference type="ARBA" id="ARBA00023268"/>
    </source>
</evidence>
<dbReference type="CDD" id="cd05195">
    <property type="entry name" value="enoyl_red"/>
    <property type="match status" value="1"/>
</dbReference>
<keyword evidence="4" id="KW-0511">Multifunctional enzyme</keyword>
<dbReference type="PANTHER" id="PTHR43775">
    <property type="entry name" value="FATTY ACID SYNTHASE"/>
    <property type="match status" value="1"/>
</dbReference>
<feature type="active site" description="Proton donor; for dehydratase activity" evidence="5">
    <location>
        <position position="317"/>
    </location>
</feature>
<feature type="region of interest" description="Disordered" evidence="6">
    <location>
        <begin position="184"/>
        <end position="251"/>
    </location>
</feature>
<reference evidence="8" key="2">
    <citation type="submission" date="2003-09" db="EMBL/GenBank/DDBJ databases">
        <title>Cloning and analysis the dehydratase and enolreductase gene of modular 2 involed in milbemycin biosynthsis from Streptomyces griseochromogenes.</title>
        <authorList>
            <person name="He H."/>
            <person name="Yan H."/>
        </authorList>
    </citation>
    <scope>NUCLEOTIDE SEQUENCE</scope>
    <source>
        <strain evidence="8">YH311</strain>
    </source>
</reference>
<dbReference type="GO" id="GO:0006633">
    <property type="term" value="P:fatty acid biosynthetic process"/>
    <property type="evidence" value="ECO:0007669"/>
    <property type="project" value="TreeGrafter"/>
</dbReference>
<dbReference type="InterPro" id="IPR011032">
    <property type="entry name" value="GroES-like_sf"/>
</dbReference>
<dbReference type="InterPro" id="IPR020807">
    <property type="entry name" value="PKS_DH"/>
</dbReference>
<dbReference type="SUPFAM" id="SSF50129">
    <property type="entry name" value="GroES-like"/>
    <property type="match status" value="1"/>
</dbReference>
<feature type="region of interest" description="N-terminal hotdog fold" evidence="5">
    <location>
        <begin position="91"/>
        <end position="226"/>
    </location>
</feature>
<feature type="non-terminal residue" evidence="8">
    <location>
        <position position="1"/>
    </location>
</feature>
<feature type="compositionally biased region" description="Low complexity" evidence="6">
    <location>
        <begin position="240"/>
        <end position="251"/>
    </location>
</feature>
<accession>Q6TKG4</accession>
<dbReference type="PROSITE" id="PS52019">
    <property type="entry name" value="PKS_MFAS_DH"/>
    <property type="match status" value="1"/>
</dbReference>
<dbReference type="InterPro" id="IPR042104">
    <property type="entry name" value="PKS_dehydratase_sf"/>
</dbReference>
<dbReference type="GO" id="GO:0016491">
    <property type="term" value="F:oxidoreductase activity"/>
    <property type="evidence" value="ECO:0007669"/>
    <property type="project" value="InterPro"/>
</dbReference>
<feature type="non-terminal residue" evidence="8">
    <location>
        <position position="978"/>
    </location>
</feature>
<dbReference type="Pfam" id="PF14765">
    <property type="entry name" value="PS-DH"/>
    <property type="match status" value="1"/>
</dbReference>
<dbReference type="InterPro" id="IPR013154">
    <property type="entry name" value="ADH-like_N"/>
</dbReference>
<dbReference type="InterPro" id="IPR020843">
    <property type="entry name" value="ER"/>
</dbReference>
<name>Q6TKG4_9ACTN</name>
<feature type="compositionally biased region" description="Basic and acidic residues" evidence="6">
    <location>
        <begin position="184"/>
        <end position="202"/>
    </location>
</feature>
<dbReference type="FunFam" id="3.90.180.10:FF:000032">
    <property type="entry name" value="Probable polyketide synthase pks1"/>
    <property type="match status" value="1"/>
</dbReference>
<dbReference type="SMART" id="SM00829">
    <property type="entry name" value="PKS_ER"/>
    <property type="match status" value="1"/>
</dbReference>
<dbReference type="GO" id="GO:0008270">
    <property type="term" value="F:zinc ion binding"/>
    <property type="evidence" value="ECO:0007669"/>
    <property type="project" value="InterPro"/>
</dbReference>
<organism evidence="8">
    <name type="scientific">Streptomyces griseochromogenes</name>
    <dbReference type="NCBI Taxonomy" id="68214"/>
    <lineage>
        <taxon>Bacteria</taxon>
        <taxon>Bacillati</taxon>
        <taxon>Actinomycetota</taxon>
        <taxon>Actinomycetes</taxon>
        <taxon>Kitasatosporales</taxon>
        <taxon>Streptomycetaceae</taxon>
        <taxon>Streptomyces</taxon>
    </lineage>
</organism>
<dbReference type="PANTHER" id="PTHR43775:SF51">
    <property type="entry name" value="INACTIVE PHENOLPHTHIOCEROL SYNTHESIS POLYKETIDE SYNTHASE TYPE I PKS1-RELATED"/>
    <property type="match status" value="1"/>
</dbReference>
<dbReference type="Pfam" id="PF21089">
    <property type="entry name" value="PKS_DH_N"/>
    <property type="match status" value="1"/>
</dbReference>
<dbReference type="AlphaFoldDB" id="Q6TKG4"/>
<sequence length="978" mass="102338">LVHHNLAAHDPVAVSLLHPERCETRSVLTALAEVHAHSRPVAWQRHYAARPQPTPRQIDVPTYAFRHRRYWLPAPAAVGDVTAAGLDAAEHPLIGAAVALAEGDGCLLTGRLSPRTHPWLADHVIAGTVLLPGTAFVELALRAGAHVGCDRVAELTLHTPLPLPADGEVVLQVAVGAADESGRRELSIHARPADGARRERSDGSSAVRGAWTRHADGTLAAVRDVGPEEGTGHGGHAPGGDEPFGSWAAAWPPAGAEPLDVTGVYDRFAEADFGYGATFQGLEAAWRHGEETLAEVRLPDQLAGDAPRFGLHPALLDAALQAMWLVEPDGTRPPDGLGGPDRGLPFAWRGVSLRTTGPSALRVRLRRLGPDTVTVALSDATGRPVASVDSLTLRPVPRDTLRRTEAAVRTALFGLDWTDVPLPAPLPAPPRCALIGADTLGLAPALEATATGGEHAADGVGRYADLEDLVRSVAAGAPVPDIVIAACQETPGAGGASEQPEPEAVRTRARQVLELLQRWLGEERPTDAHLVLITSGAVATWPGETVRDLAGAAVWGLVRSGQSEHPECFTVVDVDGSQESRAALLGAIGLGEPQLAVRGGRALVPRLVRQGDGADDSGLALPQGPGGWRLECPGSGSLDGLTALASPAAAVPLGPCEVRVAVRAAGLNFRDVLIALGVVPGRTALGSEGAGIVLEVGAEVRDLAPGDRVMGTFPAAFGPVAVAERATLARIPDGWSFAQAASVPVAFATAYHGLVDLARLRPGESVLIHAAAGGVGMAAVQLARHLGAEVYATASPGKWHILRAQGIDDGHLASSRTLEFEQRFAATRGGRGIDVVLNCLAHEFVDASLRLVARDGGRFLEMGKSDIRDPRRVALDHPGVLYRAYDLMEAGPERVGQILHTVLELFERGVLAPLPTTCWDIRQAEHAFRHLQQGHHIGKNVLTLPAGWNPEGTVLITGGTGTLGARLARHLAGTGRAP</sequence>
<evidence type="ECO:0000256" key="2">
    <source>
        <dbReference type="ARBA" id="ARBA00022553"/>
    </source>
</evidence>
<evidence type="ECO:0000259" key="7">
    <source>
        <dbReference type="PROSITE" id="PS52019"/>
    </source>
</evidence>
<evidence type="ECO:0000256" key="6">
    <source>
        <dbReference type="SAM" id="MobiDB-lite"/>
    </source>
</evidence>
<dbReference type="InterPro" id="IPR055123">
    <property type="entry name" value="SpnB-like_Rossmann"/>
</dbReference>
<dbReference type="SMART" id="SM00826">
    <property type="entry name" value="PKS_DH"/>
    <property type="match status" value="1"/>
</dbReference>
<evidence type="ECO:0000313" key="8">
    <source>
        <dbReference type="EMBL" id="AAR15335.1"/>
    </source>
</evidence>
<evidence type="ECO:0000256" key="3">
    <source>
        <dbReference type="ARBA" id="ARBA00022679"/>
    </source>
</evidence>